<feature type="region of interest" description="Disordered" evidence="1">
    <location>
        <begin position="33"/>
        <end position="61"/>
    </location>
</feature>
<reference evidence="3" key="1">
    <citation type="submission" date="2013-03" db="EMBL/GenBank/DDBJ databases">
        <title>The Genome Sequence of Anopheles minimus MINIMUS1.</title>
        <authorList>
            <consortium name="The Broad Institute Genomics Platform"/>
            <person name="Neafsey D.E."/>
            <person name="Walton C."/>
            <person name="Walker B."/>
            <person name="Young S.K."/>
            <person name="Zeng Q."/>
            <person name="Gargeya S."/>
            <person name="Fitzgerald M."/>
            <person name="Haas B."/>
            <person name="Abouelleil A."/>
            <person name="Allen A.W."/>
            <person name="Alvarado L."/>
            <person name="Arachchi H.M."/>
            <person name="Berlin A.M."/>
            <person name="Chapman S.B."/>
            <person name="Gainer-Dewar J."/>
            <person name="Goldberg J."/>
            <person name="Griggs A."/>
            <person name="Gujja S."/>
            <person name="Hansen M."/>
            <person name="Howarth C."/>
            <person name="Imamovic A."/>
            <person name="Ireland A."/>
            <person name="Larimer J."/>
            <person name="McCowan C."/>
            <person name="Murphy C."/>
            <person name="Pearson M."/>
            <person name="Poon T.W."/>
            <person name="Priest M."/>
            <person name="Roberts A."/>
            <person name="Saif S."/>
            <person name="Shea T."/>
            <person name="Sisk P."/>
            <person name="Sykes S."/>
            <person name="Wortman J."/>
            <person name="Nusbaum C."/>
            <person name="Birren B."/>
        </authorList>
    </citation>
    <scope>NUCLEOTIDE SEQUENCE [LARGE SCALE GENOMIC DNA]</scope>
    <source>
        <strain evidence="3">MINIMUS1</strain>
    </source>
</reference>
<evidence type="ECO:0000256" key="1">
    <source>
        <dbReference type="SAM" id="MobiDB-lite"/>
    </source>
</evidence>
<evidence type="ECO:0000313" key="3">
    <source>
        <dbReference type="Proteomes" id="UP000075920"/>
    </source>
</evidence>
<dbReference type="AlphaFoldDB" id="A0A182W9S4"/>
<protein>
    <submittedName>
        <fullName evidence="2">Uncharacterized protein</fullName>
    </submittedName>
</protein>
<sequence length="61" mass="7428">MLPRFFVSRTEQITVEWYHDRCEPKTSLSLRKDQSHGNFKKRIKSHRKDGRARVKQNAWEI</sequence>
<dbReference type="VEuPathDB" id="VectorBase:AMIN007102"/>
<feature type="compositionally biased region" description="Basic residues" evidence="1">
    <location>
        <begin position="38"/>
        <end position="54"/>
    </location>
</feature>
<reference evidence="2" key="2">
    <citation type="submission" date="2020-05" db="UniProtKB">
        <authorList>
            <consortium name="EnsemblMetazoa"/>
        </authorList>
    </citation>
    <scope>IDENTIFICATION</scope>
    <source>
        <strain evidence="2">MINIMUS1</strain>
    </source>
</reference>
<organism evidence="2 3">
    <name type="scientific">Anopheles minimus</name>
    <dbReference type="NCBI Taxonomy" id="112268"/>
    <lineage>
        <taxon>Eukaryota</taxon>
        <taxon>Metazoa</taxon>
        <taxon>Ecdysozoa</taxon>
        <taxon>Arthropoda</taxon>
        <taxon>Hexapoda</taxon>
        <taxon>Insecta</taxon>
        <taxon>Pterygota</taxon>
        <taxon>Neoptera</taxon>
        <taxon>Endopterygota</taxon>
        <taxon>Diptera</taxon>
        <taxon>Nematocera</taxon>
        <taxon>Culicoidea</taxon>
        <taxon>Culicidae</taxon>
        <taxon>Anophelinae</taxon>
        <taxon>Anopheles</taxon>
    </lineage>
</organism>
<accession>A0A182W9S4</accession>
<evidence type="ECO:0000313" key="2">
    <source>
        <dbReference type="EnsemblMetazoa" id="AMIN007102-PA"/>
    </source>
</evidence>
<proteinExistence type="predicted"/>
<name>A0A182W9S4_9DIPT</name>
<dbReference type="Proteomes" id="UP000075920">
    <property type="component" value="Unassembled WGS sequence"/>
</dbReference>
<keyword evidence="3" id="KW-1185">Reference proteome</keyword>
<dbReference type="EnsemblMetazoa" id="AMIN007102-RA">
    <property type="protein sequence ID" value="AMIN007102-PA"/>
    <property type="gene ID" value="AMIN007102"/>
</dbReference>